<name>A0A2S7F6I0_CLOBU</name>
<dbReference type="EMBL" id="LRDH01000144">
    <property type="protein sequence ID" value="PPV12430.1"/>
    <property type="molecule type" value="Genomic_DNA"/>
</dbReference>
<dbReference type="InterPro" id="IPR000836">
    <property type="entry name" value="PRTase_dom"/>
</dbReference>
<protein>
    <submittedName>
        <fullName evidence="5">Competence protein ComF</fullName>
    </submittedName>
    <submittedName>
        <fullName evidence="4">Phosphoribosyl transferase</fullName>
    </submittedName>
</protein>
<comment type="similarity">
    <text evidence="1">Belongs to the ComF/GntX family.</text>
</comment>
<dbReference type="PANTHER" id="PTHR47505:SF1">
    <property type="entry name" value="DNA UTILIZATION PROTEIN YHGH"/>
    <property type="match status" value="1"/>
</dbReference>
<feature type="domain" description="Phosphoribosyltransferase" evidence="3">
    <location>
        <begin position="126"/>
        <end position="218"/>
    </location>
</feature>
<dbReference type="AlphaFoldDB" id="A0A2S7F6I0"/>
<dbReference type="PANTHER" id="PTHR47505">
    <property type="entry name" value="DNA UTILIZATION PROTEIN YHGH"/>
    <property type="match status" value="1"/>
</dbReference>
<reference evidence="4 7" key="2">
    <citation type="submission" date="2019-07" db="EMBL/GenBank/DDBJ databases">
        <title>Whole genome shotgun sequence of Clostridium butyricum NBRC 3858.</title>
        <authorList>
            <person name="Hosoyama A."/>
            <person name="Uohara A."/>
            <person name="Ohji S."/>
            <person name="Ichikawa N."/>
        </authorList>
    </citation>
    <scope>NUCLEOTIDE SEQUENCE [LARGE SCALE GENOMIC DNA]</scope>
    <source>
        <strain evidence="4 7">NBRC 3858</strain>
    </source>
</reference>
<dbReference type="RefSeq" id="WP_027637076.1">
    <property type="nucleotide sequence ID" value="NZ_BKBC01000121.1"/>
</dbReference>
<organism evidence="5 6">
    <name type="scientific">Clostridium butyricum</name>
    <dbReference type="NCBI Taxonomy" id="1492"/>
    <lineage>
        <taxon>Bacteria</taxon>
        <taxon>Bacillati</taxon>
        <taxon>Bacillota</taxon>
        <taxon>Clostridia</taxon>
        <taxon>Eubacteriales</taxon>
        <taxon>Clostridiaceae</taxon>
        <taxon>Clostridium</taxon>
    </lineage>
</organism>
<dbReference type="Proteomes" id="UP000321089">
    <property type="component" value="Unassembled WGS sequence"/>
</dbReference>
<dbReference type="GO" id="GO:0016740">
    <property type="term" value="F:transferase activity"/>
    <property type="evidence" value="ECO:0007669"/>
    <property type="project" value="UniProtKB-KW"/>
</dbReference>
<dbReference type="SUPFAM" id="SSF53271">
    <property type="entry name" value="PRTase-like"/>
    <property type="match status" value="1"/>
</dbReference>
<dbReference type="EMBL" id="BKBC01000121">
    <property type="protein sequence ID" value="GEQ23464.1"/>
    <property type="molecule type" value="Genomic_DNA"/>
</dbReference>
<gene>
    <name evidence="5" type="ORF">AWN73_18790</name>
    <name evidence="4" type="ORF">CBU02nite_39700</name>
</gene>
<keyword evidence="2" id="KW-0175">Coiled coil</keyword>
<evidence type="ECO:0000313" key="6">
    <source>
        <dbReference type="Proteomes" id="UP000238081"/>
    </source>
</evidence>
<dbReference type="Proteomes" id="UP000238081">
    <property type="component" value="Unassembled WGS sequence"/>
</dbReference>
<feature type="coiled-coil region" evidence="2">
    <location>
        <begin position="142"/>
        <end position="169"/>
    </location>
</feature>
<sequence>MGKKSETFIKSINYILKGILEIIYPRESHCIICGEEDSNGLCIKCRNSISRVNNNFNNSIDSYGYYGGVLKELILKFKYYHNFTAGDILSELLEEYIEKEFLYKDFVITYIPLSKKSKKKRGFNQCQYLAAKIAKDLDIRCMEVLIKKKENKEQKLLKYNDRYENVKDIFELKKNVNIKNLKFIVIDDVTTSGATIEEACRILKKYGVKHIKLLTLAKSHI</sequence>
<dbReference type="Gene3D" id="3.40.50.2020">
    <property type="match status" value="1"/>
</dbReference>
<evidence type="ECO:0000256" key="1">
    <source>
        <dbReference type="ARBA" id="ARBA00008007"/>
    </source>
</evidence>
<evidence type="ECO:0000313" key="7">
    <source>
        <dbReference type="Proteomes" id="UP000321089"/>
    </source>
</evidence>
<dbReference type="CDD" id="cd06223">
    <property type="entry name" value="PRTases_typeI"/>
    <property type="match status" value="1"/>
</dbReference>
<evidence type="ECO:0000313" key="4">
    <source>
        <dbReference type="EMBL" id="GEQ23464.1"/>
    </source>
</evidence>
<evidence type="ECO:0000256" key="2">
    <source>
        <dbReference type="SAM" id="Coils"/>
    </source>
</evidence>
<keyword evidence="4" id="KW-0808">Transferase</keyword>
<reference evidence="5 6" key="1">
    <citation type="submission" date="2016-01" db="EMBL/GenBank/DDBJ databases">
        <title>Characterization of the Clostridium difficile lineages that are prevalent in Hong Kong and China.</title>
        <authorList>
            <person name="Kwok J.S.-L."/>
            <person name="Lam W.-Y."/>
            <person name="Ip M."/>
            <person name="Chan T.-F."/>
            <person name="Hawkey P.M."/>
            <person name="Tsui S.K.-W."/>
        </authorList>
    </citation>
    <scope>NUCLEOTIDE SEQUENCE [LARGE SCALE GENOMIC DNA]</scope>
    <source>
        <strain evidence="5 6">300064</strain>
    </source>
</reference>
<proteinExistence type="inferred from homology"/>
<accession>A0A2S7F6I0</accession>
<dbReference type="Pfam" id="PF00156">
    <property type="entry name" value="Pribosyltran"/>
    <property type="match status" value="1"/>
</dbReference>
<evidence type="ECO:0000259" key="3">
    <source>
        <dbReference type="Pfam" id="PF00156"/>
    </source>
</evidence>
<dbReference type="InterPro" id="IPR029057">
    <property type="entry name" value="PRTase-like"/>
</dbReference>
<comment type="caution">
    <text evidence="5">The sequence shown here is derived from an EMBL/GenBank/DDBJ whole genome shotgun (WGS) entry which is preliminary data.</text>
</comment>
<evidence type="ECO:0000313" key="5">
    <source>
        <dbReference type="EMBL" id="PPV12430.1"/>
    </source>
</evidence>
<dbReference type="InterPro" id="IPR051910">
    <property type="entry name" value="ComF/GntX_DNA_util-trans"/>
</dbReference>